<accession>A0A1F5S9L0</accession>
<dbReference type="Pfam" id="PF10543">
    <property type="entry name" value="ORF6N"/>
    <property type="match status" value="1"/>
</dbReference>
<reference evidence="2 3" key="1">
    <citation type="journal article" date="2016" name="Nat. Commun.">
        <title>Thousands of microbial genomes shed light on interconnected biogeochemical processes in an aquifer system.</title>
        <authorList>
            <person name="Anantharaman K."/>
            <person name="Brown C.T."/>
            <person name="Hug L.A."/>
            <person name="Sharon I."/>
            <person name="Castelle C.J."/>
            <person name="Probst A.J."/>
            <person name="Thomas B.C."/>
            <person name="Singh A."/>
            <person name="Wilkins M.J."/>
            <person name="Karaoz U."/>
            <person name="Brodie E.L."/>
            <person name="Williams K.H."/>
            <person name="Hubbard S.S."/>
            <person name="Banfield J.F."/>
        </authorList>
    </citation>
    <scope>NUCLEOTIDE SEQUENCE [LARGE SCALE GENOMIC DNA]</scope>
</reference>
<gene>
    <name evidence="2" type="ORF">A3D45_01660</name>
</gene>
<comment type="caution">
    <text evidence="2">The sequence shown here is derived from an EMBL/GenBank/DDBJ whole genome shotgun (WGS) entry which is preliminary data.</text>
</comment>
<organism evidence="2 3">
    <name type="scientific">Candidatus Falkowbacteria bacterium RIFCSPHIGHO2_02_FULL_42_9</name>
    <dbReference type="NCBI Taxonomy" id="1797986"/>
    <lineage>
        <taxon>Bacteria</taxon>
        <taxon>Candidatus Falkowiibacteriota</taxon>
    </lineage>
</organism>
<dbReference type="AlphaFoldDB" id="A0A1F5S9L0"/>
<dbReference type="InterPro" id="IPR018873">
    <property type="entry name" value="KilA-N_DNA-bd_domain"/>
</dbReference>
<evidence type="ECO:0000313" key="3">
    <source>
        <dbReference type="Proteomes" id="UP000176877"/>
    </source>
</evidence>
<proteinExistence type="predicted"/>
<dbReference type="EMBL" id="MFFT01000016">
    <property type="protein sequence ID" value="OGF23296.1"/>
    <property type="molecule type" value="Genomic_DNA"/>
</dbReference>
<evidence type="ECO:0000313" key="2">
    <source>
        <dbReference type="EMBL" id="OGF23296.1"/>
    </source>
</evidence>
<feature type="domain" description="KilA-N DNA-binding" evidence="1">
    <location>
        <begin position="12"/>
        <end position="128"/>
    </location>
</feature>
<protein>
    <recommendedName>
        <fullName evidence="1">KilA-N DNA-binding domain-containing protein</fullName>
    </recommendedName>
</protein>
<sequence length="196" mass="22805">MLNIIPEERIENKILLMRGLKVMLDRDLAELYGVETRALNQAVSRNKKRFPADFMFQLTRMETESLVSQNVIPLRSQFATLNEKNGEDKNKSLRSQFVILNKKSMRGLHVKFLPYVFTEQGVAMLSSVLKSERAIEMNIIIMRAFVKIRNLIYSYKDLAEEMEKTKKQIGRIFKILDGLTKNKNDDKEKLEIGFKG</sequence>
<evidence type="ECO:0000259" key="1">
    <source>
        <dbReference type="Pfam" id="PF10543"/>
    </source>
</evidence>
<name>A0A1F5S9L0_9BACT</name>
<dbReference type="Proteomes" id="UP000176877">
    <property type="component" value="Unassembled WGS sequence"/>
</dbReference>